<dbReference type="HOGENOM" id="CLU_2096156_0_0_1"/>
<name>C6HPP1_AJECH</name>
<organism evidence="2 3">
    <name type="scientific">Ajellomyces capsulatus (strain H143)</name>
    <name type="common">Darling's disease fungus</name>
    <name type="synonym">Histoplasma capsulatum</name>
    <dbReference type="NCBI Taxonomy" id="544712"/>
    <lineage>
        <taxon>Eukaryota</taxon>
        <taxon>Fungi</taxon>
        <taxon>Dikarya</taxon>
        <taxon>Ascomycota</taxon>
        <taxon>Pezizomycotina</taxon>
        <taxon>Eurotiomycetes</taxon>
        <taxon>Eurotiomycetidae</taxon>
        <taxon>Onygenales</taxon>
        <taxon>Ajellomycetaceae</taxon>
        <taxon>Histoplasma</taxon>
    </lineage>
</organism>
<proteinExistence type="predicted"/>
<protein>
    <submittedName>
        <fullName evidence="2">Uncharacterized protein</fullName>
    </submittedName>
</protein>
<reference evidence="3" key="1">
    <citation type="submission" date="2009-05" db="EMBL/GenBank/DDBJ databases">
        <title>The genome sequence of Ajellomyces capsulatus strain H143.</title>
        <authorList>
            <person name="Champion M."/>
            <person name="Cuomo C.A."/>
            <person name="Ma L.-J."/>
            <person name="Henn M.R."/>
            <person name="Sil A."/>
            <person name="Goldman B."/>
            <person name="Young S.K."/>
            <person name="Kodira C.D."/>
            <person name="Zeng Q."/>
            <person name="Koehrsen M."/>
            <person name="Alvarado L."/>
            <person name="Berlin A.M."/>
            <person name="Borenstein D."/>
            <person name="Chen Z."/>
            <person name="Engels R."/>
            <person name="Freedman E."/>
            <person name="Gellesch M."/>
            <person name="Goldberg J."/>
            <person name="Griggs A."/>
            <person name="Gujja S."/>
            <person name="Heiman D.I."/>
            <person name="Hepburn T.A."/>
            <person name="Howarth C."/>
            <person name="Jen D."/>
            <person name="Larson L."/>
            <person name="Lewis B."/>
            <person name="Mehta T."/>
            <person name="Park D."/>
            <person name="Pearson M."/>
            <person name="Roberts A."/>
            <person name="Saif S."/>
            <person name="Shea T.D."/>
            <person name="Shenoy N."/>
            <person name="Sisk P."/>
            <person name="Stolte C."/>
            <person name="Sykes S."/>
            <person name="Walk T."/>
            <person name="White J."/>
            <person name="Yandava C."/>
            <person name="Klein B."/>
            <person name="McEwen J.G."/>
            <person name="Puccia R."/>
            <person name="Goldman G.H."/>
            <person name="Felipe M.S."/>
            <person name="Nino-Vega G."/>
            <person name="San-Blas G."/>
            <person name="Taylor J.W."/>
            <person name="Mendoza L."/>
            <person name="Galagan J.E."/>
            <person name="Nusbaum C."/>
            <person name="Birren B.W."/>
        </authorList>
    </citation>
    <scope>NUCLEOTIDE SEQUENCE [LARGE SCALE GENOMIC DNA]</scope>
    <source>
        <strain evidence="3">H143</strain>
    </source>
</reference>
<feature type="region of interest" description="Disordered" evidence="1">
    <location>
        <begin position="77"/>
        <end position="116"/>
    </location>
</feature>
<dbReference type="Proteomes" id="UP000002624">
    <property type="component" value="Unassembled WGS sequence"/>
</dbReference>
<dbReference type="OrthoDB" id="10390299at2759"/>
<evidence type="ECO:0000313" key="3">
    <source>
        <dbReference type="Proteomes" id="UP000002624"/>
    </source>
</evidence>
<accession>C6HPP1</accession>
<sequence length="116" mass="12920">MWAYQGSILRARNVASPSPFSDMGLYLTNALHKVTNQDSEVYYHSHVTGLSTAYHLLRIPKGLPLSSKKVQRPTKISIDLGPDENGGQSHATSNEYRRLKFLSKPPLHPAPEFMTG</sequence>
<dbReference type="VEuPathDB" id="FungiDB:HCDG_08172"/>
<gene>
    <name evidence="2" type="ORF">HCDG_08172</name>
</gene>
<evidence type="ECO:0000256" key="1">
    <source>
        <dbReference type="SAM" id="MobiDB-lite"/>
    </source>
</evidence>
<dbReference type="AlphaFoldDB" id="C6HPP1"/>
<dbReference type="EMBL" id="GG692434">
    <property type="protein sequence ID" value="EER37502.1"/>
    <property type="molecule type" value="Genomic_DNA"/>
</dbReference>
<evidence type="ECO:0000313" key="2">
    <source>
        <dbReference type="EMBL" id="EER37502.1"/>
    </source>
</evidence>